<accession>A0A7W2CZ69</accession>
<dbReference type="SUPFAM" id="SSF50249">
    <property type="entry name" value="Nucleic acid-binding proteins"/>
    <property type="match status" value="1"/>
</dbReference>
<evidence type="ECO:0000256" key="1">
    <source>
        <dbReference type="ARBA" id="ARBA00023125"/>
    </source>
</evidence>
<dbReference type="RefSeq" id="WP_181863696.1">
    <property type="nucleotide sequence ID" value="NZ_JACEQY010000008.1"/>
</dbReference>
<comment type="caution">
    <text evidence="5">The sequence shown here is derived from an EMBL/GenBank/DDBJ whole genome shotgun (WGS) entry which is preliminary data.</text>
</comment>
<dbReference type="AlphaFoldDB" id="A0A7W2CZ69"/>
<dbReference type="Gene3D" id="2.40.50.140">
    <property type="entry name" value="Nucleic acid-binding proteins"/>
    <property type="match status" value="1"/>
</dbReference>
<dbReference type="EMBL" id="JACEQY010000008">
    <property type="protein sequence ID" value="MBA4861741.1"/>
    <property type="molecule type" value="Genomic_DNA"/>
</dbReference>
<protein>
    <recommendedName>
        <fullName evidence="2 3">Single-stranded DNA-binding protein</fullName>
        <shortName evidence="2">SSB</shortName>
    </recommendedName>
</protein>
<comment type="subunit">
    <text evidence="2">Homotetramer.</text>
</comment>
<proteinExistence type="inferred from homology"/>
<evidence type="ECO:0000256" key="4">
    <source>
        <dbReference type="SAM" id="MobiDB-lite"/>
    </source>
</evidence>
<feature type="region of interest" description="Disordered" evidence="4">
    <location>
        <begin position="109"/>
        <end position="178"/>
    </location>
</feature>
<comment type="caution">
    <text evidence="2">Lacks conserved residue(s) required for the propagation of feature annotation.</text>
</comment>
<dbReference type="InterPro" id="IPR000424">
    <property type="entry name" value="Primosome_PriB/ssb"/>
</dbReference>
<dbReference type="PIRSF" id="PIRSF002070">
    <property type="entry name" value="SSB"/>
    <property type="match status" value="1"/>
</dbReference>
<feature type="compositionally biased region" description="Low complexity" evidence="4">
    <location>
        <begin position="123"/>
        <end position="137"/>
    </location>
</feature>
<keyword evidence="6" id="KW-1185">Reference proteome</keyword>
<dbReference type="PROSITE" id="PS50935">
    <property type="entry name" value="SSB"/>
    <property type="match status" value="1"/>
</dbReference>
<organism evidence="5 6">
    <name type="scientific">Streptomyces himalayensis subsp. aureolus</name>
    <dbReference type="NCBI Taxonomy" id="2758039"/>
    <lineage>
        <taxon>Bacteria</taxon>
        <taxon>Bacillati</taxon>
        <taxon>Actinomycetota</taxon>
        <taxon>Actinomycetes</taxon>
        <taxon>Kitasatosporales</taxon>
        <taxon>Streptomycetaceae</taxon>
        <taxon>Streptomyces</taxon>
        <taxon>Streptomyces himalayensis</taxon>
    </lineage>
</organism>
<dbReference type="Proteomes" id="UP000586976">
    <property type="component" value="Unassembled WGS sequence"/>
</dbReference>
<dbReference type="Pfam" id="PF00436">
    <property type="entry name" value="SSB"/>
    <property type="match status" value="1"/>
</dbReference>
<dbReference type="HAMAP" id="MF_00984">
    <property type="entry name" value="SSB"/>
    <property type="match status" value="1"/>
</dbReference>
<feature type="compositionally biased region" description="Basic and acidic residues" evidence="4">
    <location>
        <begin position="109"/>
        <end position="122"/>
    </location>
</feature>
<dbReference type="InterPro" id="IPR011344">
    <property type="entry name" value="ssDNA-bd"/>
</dbReference>
<reference evidence="5 6" key="1">
    <citation type="submission" date="2020-07" db="EMBL/GenBank/DDBJ databases">
        <title>Streptomyces isolated from Indian soil.</title>
        <authorList>
            <person name="Mandal S."/>
            <person name="Maiti P.K."/>
        </authorList>
    </citation>
    <scope>NUCLEOTIDE SEQUENCE [LARGE SCALE GENOMIC DNA]</scope>
    <source>
        <strain evidence="5 6">PSKA54</strain>
    </source>
</reference>
<evidence type="ECO:0000313" key="6">
    <source>
        <dbReference type="Proteomes" id="UP000586976"/>
    </source>
</evidence>
<evidence type="ECO:0000256" key="3">
    <source>
        <dbReference type="PIRNR" id="PIRNR002070"/>
    </source>
</evidence>
<dbReference type="GO" id="GO:0003697">
    <property type="term" value="F:single-stranded DNA binding"/>
    <property type="evidence" value="ECO:0007669"/>
    <property type="project" value="UniProtKB-UniRule"/>
</dbReference>
<sequence length="178" mass="19022">MNETVVTVVGNVATTPVFRELPTGSVARFRLAVTARHRDRVKETWVDGHTNFFTVCAWRLLGANVMASVNVGDPVIVHGRLKVRNEERGGQQWMSADIDALAIGHDMSRGTSDFRRGGKRETAQAAQATQSEAAQGQRSPAESVGEPPFGAGADAVASPEPVFETEAVQVAPEPVSVT</sequence>
<dbReference type="CDD" id="cd04496">
    <property type="entry name" value="SSB_OBF"/>
    <property type="match status" value="1"/>
</dbReference>
<dbReference type="GO" id="GO:0006260">
    <property type="term" value="P:DNA replication"/>
    <property type="evidence" value="ECO:0007669"/>
    <property type="project" value="InterPro"/>
</dbReference>
<evidence type="ECO:0000313" key="5">
    <source>
        <dbReference type="EMBL" id="MBA4861741.1"/>
    </source>
</evidence>
<dbReference type="InterPro" id="IPR012340">
    <property type="entry name" value="NA-bd_OB-fold"/>
</dbReference>
<name>A0A7W2CZ69_9ACTN</name>
<evidence type="ECO:0000256" key="2">
    <source>
        <dbReference type="HAMAP-Rule" id="MF_00984"/>
    </source>
</evidence>
<gene>
    <name evidence="5" type="ORF">H1V43_10155</name>
</gene>
<keyword evidence="1 2" id="KW-0238">DNA-binding</keyword>